<dbReference type="Proteomes" id="UP001251528">
    <property type="component" value="Unassembled WGS sequence"/>
</dbReference>
<evidence type="ECO:0000313" key="2">
    <source>
        <dbReference type="Proteomes" id="UP001251528"/>
    </source>
</evidence>
<dbReference type="PANTHER" id="PTHR36922">
    <property type="entry name" value="BLL2446 PROTEIN"/>
    <property type="match status" value="1"/>
</dbReference>
<evidence type="ECO:0000313" key="1">
    <source>
        <dbReference type="EMBL" id="KAK2603621.1"/>
    </source>
</evidence>
<gene>
    <name evidence="1" type="ORF">QQS21_004202</name>
</gene>
<accession>A0AAJ0CRT9</accession>
<proteinExistence type="predicted"/>
<keyword evidence="2" id="KW-1185">Reference proteome</keyword>
<sequence length="172" mass="18880">MSSFTFYTASISEAAKALDALTRILKKGQEATNAATLPSASIYEDMLPLTMQVSIACAHANKLVSRTTGVEIPTQENNLRSFDDMHARIAQTQQLIAKATMDVVNKSVNEITAFPIGYNRTADLPIAALATDYYLPNIFFHAITAYNILRKEGVPLGKADYEDAFMALHMTQ</sequence>
<dbReference type="AlphaFoldDB" id="A0AAJ0CRT9"/>
<dbReference type="InterPro" id="IPR018531">
    <property type="entry name" value="DUF1993"/>
</dbReference>
<organism evidence="1 2">
    <name type="scientific">Conoideocrella luteorostrata</name>
    <dbReference type="NCBI Taxonomy" id="1105319"/>
    <lineage>
        <taxon>Eukaryota</taxon>
        <taxon>Fungi</taxon>
        <taxon>Dikarya</taxon>
        <taxon>Ascomycota</taxon>
        <taxon>Pezizomycotina</taxon>
        <taxon>Sordariomycetes</taxon>
        <taxon>Hypocreomycetidae</taxon>
        <taxon>Hypocreales</taxon>
        <taxon>Clavicipitaceae</taxon>
        <taxon>Conoideocrella</taxon>
    </lineage>
</organism>
<evidence type="ECO:0008006" key="3">
    <source>
        <dbReference type="Google" id="ProtNLM"/>
    </source>
</evidence>
<dbReference type="EMBL" id="JASWJB010000060">
    <property type="protein sequence ID" value="KAK2603621.1"/>
    <property type="molecule type" value="Genomic_DNA"/>
</dbReference>
<reference evidence="1" key="1">
    <citation type="submission" date="2023-06" db="EMBL/GenBank/DDBJ databases">
        <title>Conoideocrella luteorostrata (Hypocreales: Clavicipitaceae), a potential biocontrol fungus for elongate hemlock scale in United States Christmas tree production areas.</title>
        <authorList>
            <person name="Barrett H."/>
            <person name="Lovett B."/>
            <person name="Macias A.M."/>
            <person name="Stajich J.E."/>
            <person name="Kasson M.T."/>
        </authorList>
    </citation>
    <scope>NUCLEOTIDE SEQUENCE</scope>
    <source>
        <strain evidence="1">ARSEF 14590</strain>
    </source>
</reference>
<dbReference type="Pfam" id="PF09351">
    <property type="entry name" value="DUF1993"/>
    <property type="match status" value="1"/>
</dbReference>
<dbReference type="SUPFAM" id="SSF109854">
    <property type="entry name" value="DinB/YfiT-like putative metalloenzymes"/>
    <property type="match status" value="1"/>
</dbReference>
<dbReference type="PANTHER" id="PTHR36922:SF1">
    <property type="entry name" value="DUF1993 DOMAIN-CONTAINING PROTEIN"/>
    <property type="match status" value="1"/>
</dbReference>
<name>A0AAJ0CRT9_9HYPO</name>
<dbReference type="InterPro" id="IPR034660">
    <property type="entry name" value="DinB/YfiT-like"/>
</dbReference>
<dbReference type="Gene3D" id="1.20.120.450">
    <property type="entry name" value="dinb family like domain"/>
    <property type="match status" value="1"/>
</dbReference>
<protein>
    <recommendedName>
        <fullName evidence="3">DUF1993 domain-containing protein</fullName>
    </recommendedName>
</protein>
<comment type="caution">
    <text evidence="1">The sequence shown here is derived from an EMBL/GenBank/DDBJ whole genome shotgun (WGS) entry which is preliminary data.</text>
</comment>